<dbReference type="EMBL" id="AUPC02000010">
    <property type="protein sequence ID" value="POG81623.1"/>
    <property type="molecule type" value="Genomic_DNA"/>
</dbReference>
<reference evidence="5 6" key="1">
    <citation type="journal article" date="2013" name="Proc. Natl. Acad. Sci. U.S.A.">
        <title>Genome of an arbuscular mycorrhizal fungus provides insight into the oldest plant symbiosis.</title>
        <authorList>
            <person name="Tisserant E."/>
            <person name="Malbreil M."/>
            <person name="Kuo A."/>
            <person name="Kohler A."/>
            <person name="Symeonidi A."/>
            <person name="Balestrini R."/>
            <person name="Charron P."/>
            <person name="Duensing N."/>
            <person name="Frei Dit Frey N."/>
            <person name="Gianinazzi-Pearson V."/>
            <person name="Gilbert L.B."/>
            <person name="Handa Y."/>
            <person name="Herr J.R."/>
            <person name="Hijri M."/>
            <person name="Koul R."/>
            <person name="Kawaguchi M."/>
            <person name="Krajinski F."/>
            <person name="Lammers P.J."/>
            <person name="Masclaux F.G."/>
            <person name="Murat C."/>
            <person name="Morin E."/>
            <person name="Ndikumana S."/>
            <person name="Pagni M."/>
            <person name="Petitpierre D."/>
            <person name="Requena N."/>
            <person name="Rosikiewicz P."/>
            <person name="Riley R."/>
            <person name="Saito K."/>
            <person name="San Clemente H."/>
            <person name="Shapiro H."/>
            <person name="van Tuinen D."/>
            <person name="Becard G."/>
            <person name="Bonfante P."/>
            <person name="Paszkowski U."/>
            <person name="Shachar-Hill Y.Y."/>
            <person name="Tuskan G.A."/>
            <person name="Young P.W."/>
            <person name="Sanders I.R."/>
            <person name="Henrissat B."/>
            <person name="Rensing S.A."/>
            <person name="Grigoriev I.V."/>
            <person name="Corradi N."/>
            <person name="Roux C."/>
            <person name="Martin F."/>
        </authorList>
    </citation>
    <scope>NUCLEOTIDE SEQUENCE [LARGE SCALE GENOMIC DNA]</scope>
    <source>
        <strain evidence="5 6">DAOM 197198</strain>
    </source>
</reference>
<dbReference type="PANTHER" id="PTHR44329:SF288">
    <property type="entry name" value="MITOGEN-ACTIVATED PROTEIN KINASE KINASE KINASE 20"/>
    <property type="match status" value="1"/>
</dbReference>
<keyword evidence="3" id="KW-0418">Kinase</keyword>
<name>A0A2H5TB95_RHIID</name>
<organism evidence="5 6">
    <name type="scientific">Rhizophagus irregularis (strain DAOM 181602 / DAOM 197198 / MUCL 43194)</name>
    <name type="common">Arbuscular mycorrhizal fungus</name>
    <name type="synonym">Glomus intraradices</name>
    <dbReference type="NCBI Taxonomy" id="747089"/>
    <lineage>
        <taxon>Eukaryota</taxon>
        <taxon>Fungi</taxon>
        <taxon>Fungi incertae sedis</taxon>
        <taxon>Mucoromycota</taxon>
        <taxon>Glomeromycotina</taxon>
        <taxon>Glomeromycetes</taxon>
        <taxon>Glomerales</taxon>
        <taxon>Glomeraceae</taxon>
        <taxon>Rhizophagus</taxon>
    </lineage>
</organism>
<evidence type="ECO:0000256" key="2">
    <source>
        <dbReference type="ARBA" id="ARBA00022741"/>
    </source>
</evidence>
<evidence type="ECO:0000256" key="1">
    <source>
        <dbReference type="ARBA" id="ARBA00022679"/>
    </source>
</evidence>
<proteinExistence type="predicted"/>
<dbReference type="InterPro" id="IPR000719">
    <property type="entry name" value="Prot_kinase_dom"/>
</dbReference>
<dbReference type="VEuPathDB" id="FungiDB:RhiirFUN_000482"/>
<dbReference type="Pfam" id="PF07714">
    <property type="entry name" value="PK_Tyr_Ser-Thr"/>
    <property type="match status" value="1"/>
</dbReference>
<evidence type="ECO:0000256" key="3">
    <source>
        <dbReference type="ARBA" id="ARBA00022777"/>
    </source>
</evidence>
<sequence length="761" mass="88173">MELIEKKYGEYTIKSITKYDNSFDPTPKLKSSPIPIKFISFNENDDNCFYCKNPYTETLLFKQKYCETCLFQYINYVDNDHKYLDVLITNNNTDHYASCLCTECVLYFKITCFKQVIATNSHHNVKFDIKKNCGLCGKLNYQDLEFIEFESCSNCYIVSSELIESTLTKSSIQILHLPWWNTHSRCIVCLKNLTFIFDCQKWCSFCNIIYTGCRHCLTTNIIFGFTQKSQCKKCNRIIFITIDITNIISGNNDLDSELLINLKPNITVSLNSVSLYRYYLNDPVSSLKWISYSNIKIIKEIAQGGFGIIYQATLLEYEDAKITVAVKKFLSSKSITKSFLSELKSYYQLCKDYRFIIKCHGITKDPITNEYMLVMDYANEGDLHNYLQNNFQYITWKRKLTILCQISEGLKVIHKINFIHRDLHSGNILLFRNINTIYDFRLKHNAVHNFWKIGDFGLSQSENDPSKNNEIYGVIPYIAPEIFNGAKFSKASDIYSLGMIMWELTTGCKPFANVEHDISLIFKIIDGKRPEITNDTPECFANLMKRCWDPDPSKRPYISDISDTISKFKSSCREYEPVEFSEQFHQAEENRLKLIKSKKLGPKFTEKPHSKAIYISRPLKISKSLSINKLSINVNPEYTSKEYDLDINDIQSSSSHGKNFAIQNSSNTQHPGASRPLRSLIIKSSKKLDEKLNNEDNEEYASKEYDFDINDVQRPSSSNVIFVRKSSSSLAIRKRNIEELNIIPQNNGKRIKTNENSKNEK</sequence>
<keyword evidence="2" id="KW-0547">Nucleotide-binding</keyword>
<protein>
    <submittedName>
        <fullName evidence="5">Kinase-like domain-containing protein</fullName>
    </submittedName>
</protein>
<dbReference type="Gene3D" id="1.10.510.10">
    <property type="entry name" value="Transferase(Phosphotransferase) domain 1"/>
    <property type="match status" value="1"/>
</dbReference>
<dbReference type="GO" id="GO:0004674">
    <property type="term" value="F:protein serine/threonine kinase activity"/>
    <property type="evidence" value="ECO:0007669"/>
    <property type="project" value="TreeGrafter"/>
</dbReference>
<dbReference type="PROSITE" id="PS50011">
    <property type="entry name" value="PROTEIN_KINASE_DOM"/>
    <property type="match status" value="1"/>
</dbReference>
<dbReference type="InterPro" id="IPR011009">
    <property type="entry name" value="Kinase-like_dom_sf"/>
</dbReference>
<dbReference type="InterPro" id="IPR051681">
    <property type="entry name" value="Ser/Thr_Kinases-Pseudokinases"/>
</dbReference>
<dbReference type="PRINTS" id="PR00109">
    <property type="entry name" value="TYRKINASE"/>
</dbReference>
<keyword evidence="1" id="KW-0808">Transferase</keyword>
<keyword evidence="4" id="KW-0067">ATP-binding</keyword>
<reference evidence="5 6" key="2">
    <citation type="journal article" date="2018" name="New Phytol.">
        <title>High intraspecific genome diversity in the model arbuscular mycorrhizal symbiont Rhizophagus irregularis.</title>
        <authorList>
            <person name="Chen E.C.H."/>
            <person name="Morin E."/>
            <person name="Beaudet D."/>
            <person name="Noel J."/>
            <person name="Yildirir G."/>
            <person name="Ndikumana S."/>
            <person name="Charron P."/>
            <person name="St-Onge C."/>
            <person name="Giorgi J."/>
            <person name="Kruger M."/>
            <person name="Marton T."/>
            <person name="Ropars J."/>
            <person name="Grigoriev I.V."/>
            <person name="Hainaut M."/>
            <person name="Henrissat B."/>
            <person name="Roux C."/>
            <person name="Martin F."/>
            <person name="Corradi N."/>
        </authorList>
    </citation>
    <scope>NUCLEOTIDE SEQUENCE [LARGE SCALE GENOMIC DNA]</scope>
    <source>
        <strain evidence="5 6">DAOM 197198</strain>
    </source>
</reference>
<dbReference type="SMR" id="A0A2H5TB95"/>
<dbReference type="SUPFAM" id="SSF56112">
    <property type="entry name" value="Protein kinase-like (PK-like)"/>
    <property type="match status" value="1"/>
</dbReference>
<evidence type="ECO:0000256" key="4">
    <source>
        <dbReference type="ARBA" id="ARBA00022840"/>
    </source>
</evidence>
<evidence type="ECO:0000313" key="5">
    <source>
        <dbReference type="EMBL" id="POG81623.1"/>
    </source>
</evidence>
<dbReference type="InterPro" id="IPR001245">
    <property type="entry name" value="Ser-Thr/Tyr_kinase_cat_dom"/>
</dbReference>
<comment type="caution">
    <text evidence="5">The sequence shown here is derived from an EMBL/GenBank/DDBJ whole genome shotgun (WGS) entry which is preliminary data.</text>
</comment>
<gene>
    <name evidence="5" type="ORF">GLOIN_2v1763223</name>
</gene>
<keyword evidence="6" id="KW-1185">Reference proteome</keyword>
<evidence type="ECO:0000313" key="6">
    <source>
        <dbReference type="Proteomes" id="UP000018888"/>
    </source>
</evidence>
<dbReference type="GO" id="GO:0005524">
    <property type="term" value="F:ATP binding"/>
    <property type="evidence" value="ECO:0007669"/>
    <property type="project" value="UniProtKB-KW"/>
</dbReference>
<accession>A0A2H5TB95</accession>
<dbReference type="Proteomes" id="UP000018888">
    <property type="component" value="Unassembled WGS sequence"/>
</dbReference>
<dbReference type="AlphaFoldDB" id="A0A2H5TB95"/>
<dbReference type="PANTHER" id="PTHR44329">
    <property type="entry name" value="SERINE/THREONINE-PROTEIN KINASE TNNI3K-RELATED"/>
    <property type="match status" value="1"/>
</dbReference>